<accession>A0ABW2BS23</accession>
<evidence type="ECO:0000259" key="10">
    <source>
        <dbReference type="PROSITE" id="PS51278"/>
    </source>
</evidence>
<comment type="cofactor">
    <cofactor evidence="7">
        <name>Mg(2+)</name>
        <dbReference type="ChEBI" id="CHEBI:18420"/>
    </cofactor>
    <text evidence="7">Binds 1 Mg(2+) ion per subunit.</text>
</comment>
<feature type="binding site" evidence="7">
    <location>
        <position position="322"/>
    </location>
    <ligand>
        <name>Mg(2+)</name>
        <dbReference type="ChEBI" id="CHEBI:18420"/>
    </ligand>
</feature>
<keyword evidence="5 7" id="KW-0658">Purine biosynthesis</keyword>
<organism evidence="11 12">
    <name type="scientific">Haloechinothrix salitolerans</name>
    <dbReference type="NCBI Taxonomy" id="926830"/>
    <lineage>
        <taxon>Bacteria</taxon>
        <taxon>Bacillati</taxon>
        <taxon>Actinomycetota</taxon>
        <taxon>Actinomycetes</taxon>
        <taxon>Pseudonocardiales</taxon>
        <taxon>Pseudonocardiaceae</taxon>
        <taxon>Haloechinothrix</taxon>
    </lineage>
</organism>
<keyword evidence="7" id="KW-0460">Magnesium</keyword>
<dbReference type="EC" id="2.4.2.14" evidence="7"/>
<feature type="domain" description="Glutamine amidotransferase type-2" evidence="10">
    <location>
        <begin position="27"/>
        <end position="260"/>
    </location>
</feature>
<feature type="binding site" evidence="7">
    <location>
        <position position="275"/>
    </location>
    <ligand>
        <name>[4Fe-4S] cluster</name>
        <dbReference type="ChEBI" id="CHEBI:49883"/>
    </ligand>
</feature>
<evidence type="ECO:0000256" key="2">
    <source>
        <dbReference type="ARBA" id="ARBA00010138"/>
    </source>
</evidence>
<evidence type="ECO:0000256" key="8">
    <source>
        <dbReference type="PIRNR" id="PIRNR000485"/>
    </source>
</evidence>
<evidence type="ECO:0000256" key="7">
    <source>
        <dbReference type="HAMAP-Rule" id="MF_01931"/>
    </source>
</evidence>
<feature type="active site" description="Nucleophile" evidence="7">
    <location>
        <position position="27"/>
    </location>
</feature>
<comment type="similarity">
    <text evidence="2 7 8">In the C-terminal section; belongs to the purine/pyrimidine phosphoribosyltransferase family.</text>
</comment>
<dbReference type="InterPro" id="IPR029055">
    <property type="entry name" value="Ntn_hydrolases_N"/>
</dbReference>
<evidence type="ECO:0000256" key="9">
    <source>
        <dbReference type="SAM" id="MobiDB-lite"/>
    </source>
</evidence>
<evidence type="ECO:0000256" key="3">
    <source>
        <dbReference type="ARBA" id="ARBA00022676"/>
    </source>
</evidence>
<comment type="catalytic activity">
    <reaction evidence="7 8">
        <text>5-phospho-beta-D-ribosylamine + L-glutamate + diphosphate = 5-phospho-alpha-D-ribose 1-diphosphate + L-glutamine + H2O</text>
        <dbReference type="Rhea" id="RHEA:14905"/>
        <dbReference type="ChEBI" id="CHEBI:15377"/>
        <dbReference type="ChEBI" id="CHEBI:29985"/>
        <dbReference type="ChEBI" id="CHEBI:33019"/>
        <dbReference type="ChEBI" id="CHEBI:58017"/>
        <dbReference type="ChEBI" id="CHEBI:58359"/>
        <dbReference type="ChEBI" id="CHEBI:58681"/>
        <dbReference type="EC" id="2.4.2.14"/>
    </reaction>
</comment>
<dbReference type="SUPFAM" id="SSF53271">
    <property type="entry name" value="PRTase-like"/>
    <property type="match status" value="1"/>
</dbReference>
<feature type="binding site" evidence="7">
    <location>
        <position position="385"/>
    </location>
    <ligand>
        <name>Mg(2+)</name>
        <dbReference type="ChEBI" id="CHEBI:18420"/>
    </ligand>
</feature>
<evidence type="ECO:0000256" key="1">
    <source>
        <dbReference type="ARBA" id="ARBA00005209"/>
    </source>
</evidence>
<dbReference type="Proteomes" id="UP001596337">
    <property type="component" value="Unassembled WGS sequence"/>
</dbReference>
<dbReference type="InterPro" id="IPR000836">
    <property type="entry name" value="PRTase_dom"/>
</dbReference>
<protein>
    <recommendedName>
        <fullName evidence="7">Amidophosphoribosyltransferase</fullName>
        <shortName evidence="7">ATase</shortName>
        <ecNumber evidence="7">2.4.2.14</ecNumber>
    </recommendedName>
    <alternativeName>
        <fullName evidence="7">Glutamine phosphoribosylpyrophosphate amidotransferase</fullName>
        <shortName evidence="7">GPATase</shortName>
    </alternativeName>
</protein>
<comment type="function">
    <text evidence="7">Catalyzes the formation of phosphoribosylamine from phosphoribosylpyrophosphate (PRPP) and glutamine.</text>
</comment>
<evidence type="ECO:0000313" key="12">
    <source>
        <dbReference type="Proteomes" id="UP001596337"/>
    </source>
</evidence>
<keyword evidence="7" id="KW-0479">Metal-binding</keyword>
<dbReference type="GO" id="GO:0004044">
    <property type="term" value="F:amidophosphoribosyltransferase activity"/>
    <property type="evidence" value="ECO:0007669"/>
    <property type="project" value="UniProtKB-EC"/>
</dbReference>
<evidence type="ECO:0000256" key="6">
    <source>
        <dbReference type="ARBA" id="ARBA00022962"/>
    </source>
</evidence>
<comment type="cofactor">
    <cofactor evidence="7">
        <name>[4Fe-4S] cluster</name>
        <dbReference type="ChEBI" id="CHEBI:49883"/>
    </cofactor>
    <text evidence="7">Binds 1 [4Fe-4S] cluster per subunit.</text>
</comment>
<sequence length="529" mass="55949">MASHGANDNSGDLAFDHSTDPEPREECGVFGAWAPGEEVAKLAYYGLYALQHRGQEAAGISVSDGSQVVVFKDLGLVSQVFDEQILSALEGHIAVGHCRYSTTGGGTWENAQPTFRNTATGSGIALGHNGNLVNTAELADRAAELGAMGNGDEPPGRGAAKRATTDSDVMTELLAAAAADKGIEAAAMDLLPTFKGAFCLVFADENTLYAARDPQGVRPLVLGRLERGWVVASETAGLDIVGASFVREVEPGELLAIDADGLRSSRFAAPEPKGCVFEYVYLARPDTTIAGRSVHATRVEIGRKLAQEHPADGDLVIPVPESGTPAAIGYAQSSGIPYGSGLVKNAYVGRTFIQPSQTIRQLGIRLKLNPLRDVIRGKRLVVVDDSIVRGNTQRALVRMLREAGALEVHVRIASPPVRWPCFYGIDFASRAELIANGLDMEGIRRSIGADSLGYVSLDGLIAASEQPASRLCAACFDGKYPIPLPDDELIGKHVLESLQPARQPDEPSATSSLSVPQAGYGAEDAVKRP</sequence>
<dbReference type="InterPro" id="IPR029057">
    <property type="entry name" value="PRTase-like"/>
</dbReference>
<evidence type="ECO:0000256" key="5">
    <source>
        <dbReference type="ARBA" id="ARBA00022755"/>
    </source>
</evidence>
<feature type="binding site" evidence="7">
    <location>
        <position position="384"/>
    </location>
    <ligand>
        <name>Mg(2+)</name>
        <dbReference type="ChEBI" id="CHEBI:18420"/>
    </ligand>
</feature>
<keyword evidence="3 7" id="KW-0328">Glycosyltransferase</keyword>
<keyword evidence="6 7" id="KW-0315">Glutamine amidotransferase</keyword>
<dbReference type="Pfam" id="PF13522">
    <property type="entry name" value="GATase_6"/>
    <property type="match status" value="1"/>
</dbReference>
<dbReference type="InterPro" id="IPR017932">
    <property type="entry name" value="GATase_2_dom"/>
</dbReference>
<keyword evidence="7" id="KW-0004">4Fe-4S</keyword>
<feature type="binding site" evidence="7">
    <location>
        <position position="472"/>
    </location>
    <ligand>
        <name>[4Fe-4S] cluster</name>
        <dbReference type="ChEBI" id="CHEBI:49883"/>
    </ligand>
</feature>
<dbReference type="Gene3D" id="3.60.20.10">
    <property type="entry name" value="Glutamine Phosphoribosylpyrophosphate, subunit 1, domain 1"/>
    <property type="match status" value="1"/>
</dbReference>
<dbReference type="Gene3D" id="3.40.50.2020">
    <property type="match status" value="1"/>
</dbReference>
<dbReference type="NCBIfam" id="TIGR01134">
    <property type="entry name" value="purF"/>
    <property type="match status" value="1"/>
</dbReference>
<gene>
    <name evidence="7 11" type="primary">purF</name>
    <name evidence="11" type="ORF">ACFQGD_01565</name>
</gene>
<feature type="region of interest" description="Disordered" evidence="9">
    <location>
        <begin position="1"/>
        <end position="23"/>
    </location>
</feature>
<feature type="region of interest" description="Disordered" evidence="9">
    <location>
        <begin position="496"/>
        <end position="529"/>
    </location>
</feature>
<evidence type="ECO:0000256" key="4">
    <source>
        <dbReference type="ARBA" id="ARBA00022679"/>
    </source>
</evidence>
<feature type="compositionally biased region" description="Polar residues" evidence="9">
    <location>
        <begin position="1"/>
        <end position="10"/>
    </location>
</feature>
<comment type="caution">
    <text evidence="11">The sequence shown here is derived from an EMBL/GenBank/DDBJ whole genome shotgun (WGS) entry which is preliminary data.</text>
</comment>
<feature type="compositionally biased region" description="Basic and acidic residues" evidence="9">
    <location>
        <begin position="14"/>
        <end position="23"/>
    </location>
</feature>
<keyword evidence="7" id="KW-0411">Iron-sulfur</keyword>
<evidence type="ECO:0000313" key="11">
    <source>
        <dbReference type="EMBL" id="MFC6865827.1"/>
    </source>
</evidence>
<dbReference type="InterPro" id="IPR005854">
    <property type="entry name" value="PurF"/>
</dbReference>
<dbReference type="PROSITE" id="PS51278">
    <property type="entry name" value="GATASE_TYPE_2"/>
    <property type="match status" value="1"/>
</dbReference>
<keyword evidence="7" id="KW-0408">Iron</keyword>
<keyword evidence="4 7" id="KW-0808">Transferase</keyword>
<reference evidence="12" key="1">
    <citation type="journal article" date="2019" name="Int. J. Syst. Evol. Microbiol.">
        <title>The Global Catalogue of Microorganisms (GCM) 10K type strain sequencing project: providing services to taxonomists for standard genome sequencing and annotation.</title>
        <authorList>
            <consortium name="The Broad Institute Genomics Platform"/>
            <consortium name="The Broad Institute Genome Sequencing Center for Infectious Disease"/>
            <person name="Wu L."/>
            <person name="Ma J."/>
        </authorList>
    </citation>
    <scope>NUCLEOTIDE SEQUENCE [LARGE SCALE GENOMIC DNA]</scope>
    <source>
        <strain evidence="12">KCTC 32255</strain>
    </source>
</reference>
<dbReference type="RefSeq" id="WP_345403673.1">
    <property type="nucleotide sequence ID" value="NZ_BAABLA010000115.1"/>
</dbReference>
<dbReference type="PANTHER" id="PTHR11907">
    <property type="entry name" value="AMIDOPHOSPHORIBOSYLTRANSFERASE"/>
    <property type="match status" value="1"/>
</dbReference>
<dbReference type="EMBL" id="JBHSXX010000001">
    <property type="protein sequence ID" value="MFC6865827.1"/>
    <property type="molecule type" value="Genomic_DNA"/>
</dbReference>
<dbReference type="SUPFAM" id="SSF56235">
    <property type="entry name" value="N-terminal nucleophile aminohydrolases (Ntn hydrolases)"/>
    <property type="match status" value="1"/>
</dbReference>
<keyword evidence="12" id="KW-1185">Reference proteome</keyword>
<dbReference type="HAMAP" id="MF_01931">
    <property type="entry name" value="PurF"/>
    <property type="match status" value="1"/>
</dbReference>
<name>A0ABW2BS23_9PSEU</name>
<dbReference type="CDD" id="cd06223">
    <property type="entry name" value="PRTases_typeI"/>
    <property type="match status" value="1"/>
</dbReference>
<dbReference type="CDD" id="cd00715">
    <property type="entry name" value="GPATase_N"/>
    <property type="match status" value="1"/>
</dbReference>
<feature type="binding site" evidence="7">
    <location>
        <position position="475"/>
    </location>
    <ligand>
        <name>[4Fe-4S] cluster</name>
        <dbReference type="ChEBI" id="CHEBI:49883"/>
    </ligand>
</feature>
<comment type="pathway">
    <text evidence="1 7 8">Purine metabolism; IMP biosynthesis via de novo pathway; N(1)-(5-phospho-D-ribosyl)glycinamide from 5-phospho-alpha-D-ribose 1-diphosphate: step 1/2.</text>
</comment>
<proteinExistence type="inferred from homology"/>
<dbReference type="PIRSF" id="PIRSF000485">
    <property type="entry name" value="Amd_phspho_trans"/>
    <property type="match status" value="1"/>
</dbReference>
<dbReference type="InterPro" id="IPR035584">
    <property type="entry name" value="PurF_N"/>
</dbReference>
<feature type="binding site" evidence="7">
    <location>
        <position position="421"/>
    </location>
    <ligand>
        <name>[4Fe-4S] cluster</name>
        <dbReference type="ChEBI" id="CHEBI:49883"/>
    </ligand>
</feature>